<evidence type="ECO:0000313" key="2">
    <source>
        <dbReference type="Proteomes" id="UP001304300"/>
    </source>
</evidence>
<reference evidence="1 2" key="1">
    <citation type="submission" date="2023-10" db="EMBL/GenBank/DDBJ databases">
        <title>Rubellicoccus peritrichatus gen. nov., sp. nov., isolated from an algae of coral reef tank.</title>
        <authorList>
            <person name="Luo J."/>
        </authorList>
    </citation>
    <scope>NUCLEOTIDE SEQUENCE [LARGE SCALE GENOMIC DNA]</scope>
    <source>
        <strain evidence="1 2">CR14</strain>
    </source>
</reference>
<evidence type="ECO:0000313" key="1">
    <source>
        <dbReference type="EMBL" id="WOO43014.1"/>
    </source>
</evidence>
<dbReference type="KEGG" id="puo:RZN69_07905"/>
<dbReference type="EMBL" id="CP136920">
    <property type="protein sequence ID" value="WOO43014.1"/>
    <property type="molecule type" value="Genomic_DNA"/>
</dbReference>
<protein>
    <submittedName>
        <fullName evidence="1">DUF3634 family protein</fullName>
    </submittedName>
</protein>
<accession>A0AAQ3LEE0</accession>
<dbReference type="Pfam" id="PF12321">
    <property type="entry name" value="DUF3634"/>
    <property type="match status" value="1"/>
</dbReference>
<dbReference type="AlphaFoldDB" id="A0AAQ3LEE0"/>
<keyword evidence="2" id="KW-1185">Reference proteome</keyword>
<dbReference type="Proteomes" id="UP001304300">
    <property type="component" value="Chromosome"/>
</dbReference>
<dbReference type="RefSeq" id="WP_317835550.1">
    <property type="nucleotide sequence ID" value="NZ_CP136920.1"/>
</dbReference>
<sequence length="92" mass="10604">MKIASTIRRFLPGTAFVIEIRQGEIRQHSSQKIPSPFLSTLKDKLESEAIESGAIYGVRQSNNITLAFSKEIPKNMRQPLLNTWHIHKQKFR</sequence>
<proteinExistence type="predicted"/>
<dbReference type="InterPro" id="IPR022090">
    <property type="entry name" value="DUF3634"/>
</dbReference>
<name>A0AAQ3LEE0_9BACT</name>
<organism evidence="1 2">
    <name type="scientific">Rubellicoccus peritrichatus</name>
    <dbReference type="NCBI Taxonomy" id="3080537"/>
    <lineage>
        <taxon>Bacteria</taxon>
        <taxon>Pseudomonadati</taxon>
        <taxon>Verrucomicrobiota</taxon>
        <taxon>Opitutia</taxon>
        <taxon>Puniceicoccales</taxon>
        <taxon>Cerasicoccaceae</taxon>
        <taxon>Rubellicoccus</taxon>
    </lineage>
</organism>
<gene>
    <name evidence="1" type="ORF">RZN69_07905</name>
</gene>